<keyword evidence="2" id="KW-1133">Transmembrane helix</keyword>
<feature type="transmembrane region" description="Helical" evidence="2">
    <location>
        <begin position="38"/>
        <end position="58"/>
    </location>
</feature>
<dbReference type="RefSeq" id="WP_309666297.1">
    <property type="nucleotide sequence ID" value="NZ_JAVIZA010000001.1"/>
</dbReference>
<comment type="caution">
    <text evidence="3">The sequence shown here is derived from an EMBL/GenBank/DDBJ whole genome shotgun (WGS) entry which is preliminary data.</text>
</comment>
<dbReference type="Pfam" id="PF03334">
    <property type="entry name" value="PhaG_MnhG_YufB"/>
    <property type="match status" value="1"/>
</dbReference>
<feature type="transmembrane region" description="Helical" evidence="2">
    <location>
        <begin position="6"/>
        <end position="26"/>
    </location>
</feature>
<keyword evidence="4" id="KW-1185">Reference proteome</keyword>
<dbReference type="Proteomes" id="UP001260188">
    <property type="component" value="Unassembled WGS sequence"/>
</dbReference>
<protein>
    <submittedName>
        <fullName evidence="3">Multicomponent Na+:H+ antiporter subunit G</fullName>
    </submittedName>
</protein>
<feature type="transmembrane region" description="Helical" evidence="2">
    <location>
        <begin position="64"/>
        <end position="86"/>
    </location>
</feature>
<keyword evidence="2" id="KW-0472">Membrane</keyword>
<accession>A0ABU1I182</accession>
<evidence type="ECO:0000313" key="4">
    <source>
        <dbReference type="Proteomes" id="UP001260188"/>
    </source>
</evidence>
<gene>
    <name evidence="3" type="ORF">QE367_001873</name>
</gene>
<evidence type="ECO:0000313" key="3">
    <source>
        <dbReference type="EMBL" id="MDR6167669.1"/>
    </source>
</evidence>
<organism evidence="3 4">
    <name type="scientific">Microbacterium paludicola</name>
    <dbReference type="NCBI Taxonomy" id="300019"/>
    <lineage>
        <taxon>Bacteria</taxon>
        <taxon>Bacillati</taxon>
        <taxon>Actinomycetota</taxon>
        <taxon>Actinomycetes</taxon>
        <taxon>Micrococcales</taxon>
        <taxon>Microbacteriaceae</taxon>
        <taxon>Microbacterium</taxon>
    </lineage>
</organism>
<evidence type="ECO:0000256" key="2">
    <source>
        <dbReference type="SAM" id="Phobius"/>
    </source>
</evidence>
<evidence type="ECO:0000256" key="1">
    <source>
        <dbReference type="ARBA" id="ARBA00008404"/>
    </source>
</evidence>
<dbReference type="EMBL" id="JAVIZA010000001">
    <property type="protein sequence ID" value="MDR6167669.1"/>
    <property type="molecule type" value="Genomic_DNA"/>
</dbReference>
<keyword evidence="2" id="KW-0812">Transmembrane</keyword>
<sequence>MTILELIGQIIALLGALIFVVAAVGLRRFPDPYARISAVATAAGLGVAFITVGAVLQVPTVDNVVKVVLAVLLQLITSAVAAIVIARAAVSSGHRFSDGTDTAALDEDA</sequence>
<name>A0ABU1I182_9MICO</name>
<proteinExistence type="inferred from homology"/>
<dbReference type="PANTHER" id="PTHR34703">
    <property type="entry name" value="ANTIPORTER SUBUNIT MNHG2-RELATED"/>
    <property type="match status" value="1"/>
</dbReference>
<reference evidence="3 4" key="1">
    <citation type="submission" date="2023-08" db="EMBL/GenBank/DDBJ databases">
        <title>Functional and genomic diversity of the sorghum phyllosphere microbiome.</title>
        <authorList>
            <person name="Shade A."/>
        </authorList>
    </citation>
    <scope>NUCLEOTIDE SEQUENCE [LARGE SCALE GENOMIC DNA]</scope>
    <source>
        <strain evidence="3 4">SORGH_AS_0919</strain>
    </source>
</reference>
<comment type="similarity">
    <text evidence="1">Belongs to the CPA3 antiporters (TC 2.A.63) subunit G family.</text>
</comment>
<dbReference type="InterPro" id="IPR005133">
    <property type="entry name" value="PhaG_MnhG_YufB"/>
</dbReference>
<dbReference type="PANTHER" id="PTHR34703:SF1">
    <property type="entry name" value="ANTIPORTER SUBUNIT MNHG2-RELATED"/>
    <property type="match status" value="1"/>
</dbReference>